<proteinExistence type="predicted"/>
<protein>
    <submittedName>
        <fullName evidence="2">Uncharacterized protein</fullName>
    </submittedName>
</protein>
<name>A0A915KAY3_ROMCU</name>
<accession>A0A915KAY3</accession>
<organism evidence="1 2">
    <name type="scientific">Romanomermis culicivorax</name>
    <name type="common">Nematode worm</name>
    <dbReference type="NCBI Taxonomy" id="13658"/>
    <lineage>
        <taxon>Eukaryota</taxon>
        <taxon>Metazoa</taxon>
        <taxon>Ecdysozoa</taxon>
        <taxon>Nematoda</taxon>
        <taxon>Enoplea</taxon>
        <taxon>Dorylaimia</taxon>
        <taxon>Mermithida</taxon>
        <taxon>Mermithoidea</taxon>
        <taxon>Mermithidae</taxon>
        <taxon>Romanomermis</taxon>
    </lineage>
</organism>
<keyword evidence="1" id="KW-1185">Reference proteome</keyword>
<evidence type="ECO:0000313" key="1">
    <source>
        <dbReference type="Proteomes" id="UP000887565"/>
    </source>
</evidence>
<dbReference type="AlphaFoldDB" id="A0A915KAY3"/>
<sequence>MSSKWVEPNLFNSIYIFEATICSLYFPKAISAENFLYRSSRKKIKSTTGTNYLLDNLSKTFSSKSNNFILSDNSLFSHLYNNAINIDVKTADKMVADATNVNPTITQICKVDEFCQQNTNFNFSVGLTTTALYFRQV</sequence>
<dbReference type="WBParaSite" id="nRc.2.0.1.t35933-RA">
    <property type="protein sequence ID" value="nRc.2.0.1.t35933-RA"/>
    <property type="gene ID" value="nRc.2.0.1.g35933"/>
</dbReference>
<reference evidence="2" key="1">
    <citation type="submission" date="2022-11" db="UniProtKB">
        <authorList>
            <consortium name="WormBaseParasite"/>
        </authorList>
    </citation>
    <scope>IDENTIFICATION</scope>
</reference>
<evidence type="ECO:0000313" key="2">
    <source>
        <dbReference type="WBParaSite" id="nRc.2.0.1.t35933-RA"/>
    </source>
</evidence>
<dbReference type="Proteomes" id="UP000887565">
    <property type="component" value="Unplaced"/>
</dbReference>